<feature type="non-terminal residue" evidence="1">
    <location>
        <position position="1"/>
    </location>
</feature>
<dbReference type="PANTHER" id="PTHR35761">
    <property type="entry name" value="ATR INTERACTING PROTEIN"/>
    <property type="match status" value="1"/>
</dbReference>
<dbReference type="Proteomes" id="UP000236630">
    <property type="component" value="Unassembled WGS sequence"/>
</dbReference>
<dbReference type="PANTHER" id="PTHR35761:SF1">
    <property type="entry name" value="PROTEIN SENSITIVE TO UV 2"/>
    <property type="match status" value="1"/>
</dbReference>
<name>A0A2H5Q9F4_CITUN</name>
<organism evidence="1 2">
    <name type="scientific">Citrus unshiu</name>
    <name type="common">Satsuma mandarin</name>
    <name type="synonym">Citrus nobilis var. unshiu</name>
    <dbReference type="NCBI Taxonomy" id="55188"/>
    <lineage>
        <taxon>Eukaryota</taxon>
        <taxon>Viridiplantae</taxon>
        <taxon>Streptophyta</taxon>
        <taxon>Embryophyta</taxon>
        <taxon>Tracheophyta</taxon>
        <taxon>Spermatophyta</taxon>
        <taxon>Magnoliopsida</taxon>
        <taxon>eudicotyledons</taxon>
        <taxon>Gunneridae</taxon>
        <taxon>Pentapetalae</taxon>
        <taxon>rosids</taxon>
        <taxon>malvids</taxon>
        <taxon>Sapindales</taxon>
        <taxon>Rutaceae</taxon>
        <taxon>Aurantioideae</taxon>
        <taxon>Citrus</taxon>
    </lineage>
</organism>
<reference evidence="1 2" key="1">
    <citation type="journal article" date="2017" name="Front. Genet.">
        <title>Draft sequencing of the heterozygous diploid genome of Satsuma (Citrus unshiu Marc.) using a hybrid assembly approach.</title>
        <authorList>
            <person name="Shimizu T."/>
            <person name="Tanizawa Y."/>
            <person name="Mochizuki T."/>
            <person name="Nagasaki H."/>
            <person name="Yoshioka T."/>
            <person name="Toyoda A."/>
            <person name="Fujiyama A."/>
            <person name="Kaminuma E."/>
            <person name="Nakamura Y."/>
        </authorList>
    </citation>
    <scope>NUCLEOTIDE SEQUENCE [LARGE SCALE GENOMIC DNA]</scope>
    <source>
        <strain evidence="2">cv. Miyagawa wase</strain>
    </source>
</reference>
<comment type="caution">
    <text evidence="1">The sequence shown here is derived from an EMBL/GenBank/DDBJ whole genome shotgun (WGS) entry which is preliminary data.</text>
</comment>
<dbReference type="AlphaFoldDB" id="A0A2H5Q9F4"/>
<dbReference type="GO" id="GO:0006974">
    <property type="term" value="P:DNA damage response"/>
    <property type="evidence" value="ECO:0007669"/>
    <property type="project" value="InterPro"/>
</dbReference>
<gene>
    <name evidence="1" type="ORF">CUMW_205660</name>
</gene>
<accession>A0A2H5Q9F4</accession>
<evidence type="ECO:0000313" key="2">
    <source>
        <dbReference type="Proteomes" id="UP000236630"/>
    </source>
</evidence>
<dbReference type="EMBL" id="BDQV01000250">
    <property type="protein sequence ID" value="GAY60895.1"/>
    <property type="molecule type" value="Genomic_DNA"/>
</dbReference>
<keyword evidence="2" id="KW-1185">Reference proteome</keyword>
<protein>
    <submittedName>
        <fullName evidence="1">Uncharacterized protein</fullName>
    </submittedName>
</protein>
<dbReference type="InterPro" id="IPR044952">
    <property type="entry name" value="SUV2"/>
</dbReference>
<proteinExistence type="predicted"/>
<sequence length="75" mass="8296">IGNGVMQLETLLEPLLGLCNVNNVVVVSNSLRVLKVFLKHLLTLKNKAGERYPIDVFVLDGHPLRVATIVTFDNI</sequence>
<evidence type="ECO:0000313" key="1">
    <source>
        <dbReference type="EMBL" id="GAY60895.1"/>
    </source>
</evidence>